<dbReference type="InterPro" id="IPR029063">
    <property type="entry name" value="SAM-dependent_MTases_sf"/>
</dbReference>
<sequence>MSPSELEWCAEASSEVGDIEWRVCESIPEVLDPALRSGLNASMALDIRFEPGCYFLSMQLFRNLARDDGTTARFAISNRAVKQSYVGRADACGTTGAGPLRDDERLIVETARRAVAVAHAHSSELRDDVASTPGRSGTALRHLLCELGGSRDVRYLEVGVLRGATLFAATNGRHVKAVGIDNWSQFREDDGRRYAAERLPLYAPGATLLDRDSWHPDTPAEALANGGGAPFNVFFYDGGHSLADHYRALPHFLDTLDDVFIFIVDDFEVPHVASSTFASIQHAGLRIVWHHAIFAPLPFPCSDDPDYARAPIAAFHDQWKFGLGMFVLSKKTNSSSLLPRRQNAETKKTLQLYDASGKPKMAGDKPLGIGYDEDGVPHPDWEIVLDEGVPDANGRRRAARIEGAIDLKDYASLLKRMPPTWGKRFGCVRKERVGMFGSYTVDEAKLCLTTEDFGWKLGEDAKLAPYPPYVRLCYGELHGEQESIRIFTGLSEIHLLKDLDLREVHYMLQGLGYVCYNTPTYDDGDRWWGEGIDCFPQQVSAGLPGGKGPMFYSWYYRLPPWMPGLALEGEDGDYLNGPIALKIKAQKEHRLMQAQKDAEDHLADLKYKTLEQREDWQAAANLTAADYDEEKE</sequence>
<reference evidence="1" key="1">
    <citation type="submission" date="2023-01" db="EMBL/GenBank/DDBJ databases">
        <title>Metagenome sequencing of chrysophaentin producing Chrysophaeum taylorii.</title>
        <authorList>
            <person name="Davison J."/>
            <person name="Bewley C."/>
        </authorList>
    </citation>
    <scope>NUCLEOTIDE SEQUENCE</scope>
    <source>
        <strain evidence="1">NIES-1699</strain>
    </source>
</reference>
<dbReference type="EMBL" id="JAQMWT010000344">
    <property type="protein sequence ID" value="KAJ8603744.1"/>
    <property type="molecule type" value="Genomic_DNA"/>
</dbReference>
<proteinExistence type="predicted"/>
<keyword evidence="2" id="KW-1185">Reference proteome</keyword>
<dbReference type="AlphaFoldDB" id="A0AAD7XMA2"/>
<gene>
    <name evidence="1" type="ORF">CTAYLR_000274</name>
</gene>
<accession>A0AAD7XMA2</accession>
<protein>
    <submittedName>
        <fullName evidence="1">Uncharacterized protein</fullName>
    </submittedName>
</protein>
<dbReference type="Gene3D" id="3.40.50.150">
    <property type="entry name" value="Vaccinia Virus protein VP39"/>
    <property type="match status" value="1"/>
</dbReference>
<comment type="caution">
    <text evidence="1">The sequence shown here is derived from an EMBL/GenBank/DDBJ whole genome shotgun (WGS) entry which is preliminary data.</text>
</comment>
<name>A0AAD7XMA2_9STRA</name>
<organism evidence="1 2">
    <name type="scientific">Chrysophaeum taylorii</name>
    <dbReference type="NCBI Taxonomy" id="2483200"/>
    <lineage>
        <taxon>Eukaryota</taxon>
        <taxon>Sar</taxon>
        <taxon>Stramenopiles</taxon>
        <taxon>Ochrophyta</taxon>
        <taxon>Pelagophyceae</taxon>
        <taxon>Pelagomonadales</taxon>
        <taxon>Pelagomonadaceae</taxon>
        <taxon>Chrysophaeum</taxon>
    </lineage>
</organism>
<dbReference type="Proteomes" id="UP001230188">
    <property type="component" value="Unassembled WGS sequence"/>
</dbReference>
<evidence type="ECO:0000313" key="1">
    <source>
        <dbReference type="EMBL" id="KAJ8603744.1"/>
    </source>
</evidence>
<evidence type="ECO:0000313" key="2">
    <source>
        <dbReference type="Proteomes" id="UP001230188"/>
    </source>
</evidence>